<dbReference type="Gene3D" id="1.20.120.910">
    <property type="entry name" value="DksA, coiled-coil domain"/>
    <property type="match status" value="1"/>
</dbReference>
<keyword evidence="3" id="KW-0862">Zinc</keyword>
<evidence type="ECO:0000256" key="3">
    <source>
        <dbReference type="ARBA" id="ARBA00022833"/>
    </source>
</evidence>
<protein>
    <submittedName>
        <fullName evidence="6">Molecular chaperone DnaK</fullName>
    </submittedName>
</protein>
<feature type="domain" description="Zinc finger DksA/TraR C4-type" evidence="5">
    <location>
        <begin position="83"/>
        <end position="112"/>
    </location>
</feature>
<accession>A0A219B0C4</accession>
<dbReference type="InterPro" id="IPR000962">
    <property type="entry name" value="Znf_DskA_TraR"/>
</dbReference>
<keyword evidence="2" id="KW-0863">Zinc-finger</keyword>
<dbReference type="RefSeq" id="WP_088713558.1">
    <property type="nucleotide sequence ID" value="NZ_NFZT01000007.1"/>
</dbReference>
<proteinExistence type="predicted"/>
<dbReference type="AlphaFoldDB" id="A0A219B0C4"/>
<dbReference type="OrthoDB" id="1121111at2"/>
<comment type="caution">
    <text evidence="6">The sequence shown here is derived from an EMBL/GenBank/DDBJ whole genome shotgun (WGS) entry which is preliminary data.</text>
</comment>
<reference evidence="7" key="1">
    <citation type="submission" date="2017-05" db="EMBL/GenBank/DDBJ databases">
        <authorList>
            <person name="Lin X."/>
        </authorList>
    </citation>
    <scope>NUCLEOTIDE SEQUENCE [LARGE SCALE GENOMIC DNA]</scope>
    <source>
        <strain evidence="7">JLT2012</strain>
    </source>
</reference>
<organism evidence="6 7">
    <name type="scientific">Pacificimonas flava</name>
    <dbReference type="NCBI Taxonomy" id="1234595"/>
    <lineage>
        <taxon>Bacteria</taxon>
        <taxon>Pseudomonadati</taxon>
        <taxon>Pseudomonadota</taxon>
        <taxon>Alphaproteobacteria</taxon>
        <taxon>Sphingomonadales</taxon>
        <taxon>Sphingosinicellaceae</taxon>
        <taxon>Pacificimonas</taxon>
    </lineage>
</organism>
<gene>
    <name evidence="6" type="ORF">B5C34_14710</name>
</gene>
<dbReference type="PROSITE" id="PS51128">
    <property type="entry name" value="ZF_DKSA_2"/>
    <property type="match status" value="1"/>
</dbReference>
<evidence type="ECO:0000313" key="7">
    <source>
        <dbReference type="Proteomes" id="UP000198462"/>
    </source>
</evidence>
<dbReference type="EMBL" id="NFZT01000007">
    <property type="protein sequence ID" value="OWV31760.1"/>
    <property type="molecule type" value="Genomic_DNA"/>
</dbReference>
<keyword evidence="1" id="KW-0479">Metal-binding</keyword>
<keyword evidence="7" id="KW-1185">Reference proteome</keyword>
<feature type="zinc finger region" description="dksA C4-type" evidence="4">
    <location>
        <begin position="86"/>
        <end position="110"/>
    </location>
</feature>
<evidence type="ECO:0000313" key="6">
    <source>
        <dbReference type="EMBL" id="OWV31760.1"/>
    </source>
</evidence>
<dbReference type="Proteomes" id="UP000198462">
    <property type="component" value="Unassembled WGS sequence"/>
</dbReference>
<evidence type="ECO:0000256" key="1">
    <source>
        <dbReference type="ARBA" id="ARBA00022723"/>
    </source>
</evidence>
<name>A0A219B0C4_9SPHN</name>
<sequence>MVLAPGEAKRLLLERREELQQLAEASEEARAPVRLDQQAVGRLSRMDAMQQQAMSRAEDGRRQQELARIEAALRRLQDDPEGYGHCLSCGDLIADRRLRLDPAITRCIACAH</sequence>
<evidence type="ECO:0000256" key="4">
    <source>
        <dbReference type="PROSITE-ProRule" id="PRU00510"/>
    </source>
</evidence>
<dbReference type="GO" id="GO:0008270">
    <property type="term" value="F:zinc ion binding"/>
    <property type="evidence" value="ECO:0007669"/>
    <property type="project" value="UniProtKB-KW"/>
</dbReference>
<dbReference type="Pfam" id="PF01258">
    <property type="entry name" value="zf-dskA_traR"/>
    <property type="match status" value="1"/>
</dbReference>
<evidence type="ECO:0000256" key="2">
    <source>
        <dbReference type="ARBA" id="ARBA00022771"/>
    </source>
</evidence>
<evidence type="ECO:0000259" key="5">
    <source>
        <dbReference type="Pfam" id="PF01258"/>
    </source>
</evidence>